<comment type="caution">
    <text evidence="9">The sequence shown here is derived from an EMBL/GenBank/DDBJ whole genome shotgun (WGS) entry which is preliminary data.</text>
</comment>
<dbReference type="GO" id="GO:0043531">
    <property type="term" value="F:ADP binding"/>
    <property type="evidence" value="ECO:0007669"/>
    <property type="project" value="InterPro"/>
</dbReference>
<evidence type="ECO:0000313" key="10">
    <source>
        <dbReference type="Proteomes" id="UP000010931"/>
    </source>
</evidence>
<dbReference type="RefSeq" id="WP_006376538.1">
    <property type="nucleotide sequence ID" value="NZ_AEJB01000223.1"/>
</dbReference>
<dbReference type="SUPFAM" id="SSF52540">
    <property type="entry name" value="P-loop containing nucleoside triphosphate hydrolases"/>
    <property type="match status" value="1"/>
</dbReference>
<dbReference type="InterPro" id="IPR003593">
    <property type="entry name" value="AAA+_ATPase"/>
</dbReference>
<keyword evidence="10" id="KW-1185">Reference proteome</keyword>
<evidence type="ECO:0000256" key="4">
    <source>
        <dbReference type="ARBA" id="ARBA00023125"/>
    </source>
</evidence>
<dbReference type="EMBL" id="AEJB01000223">
    <property type="protein sequence ID" value="ELP68271.1"/>
    <property type="molecule type" value="Genomic_DNA"/>
</dbReference>
<sequence>MRCGLRFGLLGAPVLYDGHAPNGLAREGIQPIPAPVPGQPIGSVKVRTLLAALLLEPGRVVPVETLKDALWGGAPPASAQASLHNHVARLRRLLDDPARLRAVPPGYLLRVGPGELDVHVFHAHVERARAAHANQDWQRVLTECASALALWRGAPLTGLPPETFGYAFTQRLTEARLLLLEWRYDAELYVGGPRLASLVPELTALTAEHPLRESYHRQLMLTLHRTGRRAESLAVHRDLRNRLLEELGVEPGPAIRAAHMEVLRLPGDAVPPATTADTTGPTKPGSPAAPAGPADPARPVRSRGPRGLTAHGVPGGVVLPTALAITTDLKLPYVPAQPTSGSTPRPAPAPTPRRGPSAAQTSAPSPSPAPSPPSAPTSHPIPTPTLPPVPRPAQLPPPPAHFTGRTAVADDLRRILAPQVRPRSEGAAGAPVVVVHGMPGVGKSALALHVAHALRERFPDGQLYVDLHGGTADVPPLAPAQALAALLRDLGADPRRVPEHPDGAAALLRSLLAPTRTLLVLDDAEGAAQLRPLLPAGPGCAVIVTSRSPLTALDGAHRFPLASLTGAESAELLRAVSGRGGLDADHPLVELTGRLPLALRAVAARLAARRALTPDMAAAQLAAGESRLPYLEYDDLSVRRSLAGAHDALSVSARETDRDAALVLLRIGALDLPTYDAPLLARLTATDERRAGAALDRLVDVSLVEETAYGRYAPHDLVRDFARELAAAEAATGDPTTGETPTPGQG</sequence>
<dbReference type="SUPFAM" id="SSF48452">
    <property type="entry name" value="TPR-like"/>
    <property type="match status" value="1"/>
</dbReference>
<feature type="compositionally biased region" description="Pro residues" evidence="7">
    <location>
        <begin position="365"/>
        <end position="400"/>
    </location>
</feature>
<dbReference type="Gene3D" id="1.10.10.10">
    <property type="entry name" value="Winged helix-like DNA-binding domain superfamily/Winged helix DNA-binding domain"/>
    <property type="match status" value="1"/>
</dbReference>
<dbReference type="PRINTS" id="PR00364">
    <property type="entry name" value="DISEASERSIST"/>
</dbReference>
<accession>L7FB47</accession>
<dbReference type="InterPro" id="IPR051677">
    <property type="entry name" value="AfsR-DnrI-RedD_regulator"/>
</dbReference>
<feature type="domain" description="OmpR/PhoB-type" evidence="8">
    <location>
        <begin position="1"/>
        <end position="111"/>
    </location>
</feature>
<dbReference type="Pfam" id="PF00931">
    <property type="entry name" value="NB-ARC"/>
    <property type="match status" value="1"/>
</dbReference>
<dbReference type="PANTHER" id="PTHR35807:SF1">
    <property type="entry name" value="TRANSCRIPTIONAL REGULATOR REDD"/>
    <property type="match status" value="1"/>
</dbReference>
<dbReference type="InterPro" id="IPR011990">
    <property type="entry name" value="TPR-like_helical_dom_sf"/>
</dbReference>
<dbReference type="GO" id="GO:0006355">
    <property type="term" value="P:regulation of DNA-templated transcription"/>
    <property type="evidence" value="ECO:0007669"/>
    <property type="project" value="InterPro"/>
</dbReference>
<dbReference type="Proteomes" id="UP000010931">
    <property type="component" value="Unassembled WGS sequence"/>
</dbReference>
<evidence type="ECO:0000256" key="1">
    <source>
        <dbReference type="ARBA" id="ARBA00005820"/>
    </source>
</evidence>
<evidence type="ECO:0000256" key="6">
    <source>
        <dbReference type="PROSITE-ProRule" id="PRU01091"/>
    </source>
</evidence>
<dbReference type="SMART" id="SM01043">
    <property type="entry name" value="BTAD"/>
    <property type="match status" value="1"/>
</dbReference>
<dbReference type="PATRIC" id="fig|698760.3.peg.2976"/>
<organism evidence="9 10">
    <name type="scientific">Streptomyces turgidiscabies (strain Car8)</name>
    <dbReference type="NCBI Taxonomy" id="698760"/>
    <lineage>
        <taxon>Bacteria</taxon>
        <taxon>Bacillati</taxon>
        <taxon>Actinomycetota</taxon>
        <taxon>Actinomycetes</taxon>
        <taxon>Kitasatosporales</taxon>
        <taxon>Streptomycetaceae</taxon>
        <taxon>Streptomyces</taxon>
    </lineage>
</organism>
<feature type="DNA-binding region" description="OmpR/PhoB-type" evidence="6">
    <location>
        <begin position="1"/>
        <end position="111"/>
    </location>
</feature>
<dbReference type="STRING" id="85558.T45_07496"/>
<dbReference type="InterPro" id="IPR002182">
    <property type="entry name" value="NB-ARC"/>
</dbReference>
<feature type="compositionally biased region" description="Low complexity" evidence="7">
    <location>
        <begin position="268"/>
        <end position="299"/>
    </location>
</feature>
<keyword evidence="3" id="KW-0805">Transcription regulation</keyword>
<evidence type="ECO:0000256" key="5">
    <source>
        <dbReference type="ARBA" id="ARBA00023163"/>
    </source>
</evidence>
<protein>
    <submittedName>
        <fullName evidence="9">Transcriptional regulatory protein, C-terminal domain protein</fullName>
    </submittedName>
</protein>
<evidence type="ECO:0000313" key="9">
    <source>
        <dbReference type="EMBL" id="ELP68271.1"/>
    </source>
</evidence>
<keyword evidence="5" id="KW-0804">Transcription</keyword>
<proteinExistence type="inferred from homology"/>
<feature type="compositionally biased region" description="Low complexity" evidence="7">
    <location>
        <begin position="354"/>
        <end position="364"/>
    </location>
</feature>
<dbReference type="InterPro" id="IPR036388">
    <property type="entry name" value="WH-like_DNA-bd_sf"/>
</dbReference>
<dbReference type="InterPro" id="IPR005158">
    <property type="entry name" value="BTAD"/>
</dbReference>
<evidence type="ECO:0000256" key="3">
    <source>
        <dbReference type="ARBA" id="ARBA00023015"/>
    </source>
</evidence>
<evidence type="ECO:0000256" key="2">
    <source>
        <dbReference type="ARBA" id="ARBA00023012"/>
    </source>
</evidence>
<dbReference type="SMART" id="SM00862">
    <property type="entry name" value="Trans_reg_C"/>
    <property type="match status" value="1"/>
</dbReference>
<reference evidence="9 10" key="1">
    <citation type="journal article" date="2011" name="Plasmid">
        <title>Streptomyces turgidiscabies Car8 contains a modular pathogenicity island that shares virulence genes with other actinobacterial plant pathogens.</title>
        <authorList>
            <person name="Huguet-Tapia J.C."/>
            <person name="Badger J.H."/>
            <person name="Loria R."/>
            <person name="Pettis G.S."/>
        </authorList>
    </citation>
    <scope>NUCLEOTIDE SEQUENCE [LARGE SCALE GENOMIC DNA]</scope>
    <source>
        <strain evidence="9 10">Car8</strain>
    </source>
</reference>
<evidence type="ECO:0000259" key="8">
    <source>
        <dbReference type="PROSITE" id="PS51755"/>
    </source>
</evidence>
<dbReference type="InterPro" id="IPR016032">
    <property type="entry name" value="Sig_transdc_resp-reg_C-effctor"/>
</dbReference>
<dbReference type="PANTHER" id="PTHR35807">
    <property type="entry name" value="TRANSCRIPTIONAL REGULATOR REDD-RELATED"/>
    <property type="match status" value="1"/>
</dbReference>
<dbReference type="GO" id="GO:0000160">
    <property type="term" value="P:phosphorelay signal transduction system"/>
    <property type="evidence" value="ECO:0007669"/>
    <property type="project" value="UniProtKB-KW"/>
</dbReference>
<dbReference type="SUPFAM" id="SSF46894">
    <property type="entry name" value="C-terminal effector domain of the bipartite response regulators"/>
    <property type="match status" value="1"/>
</dbReference>
<dbReference type="PROSITE" id="PS51755">
    <property type="entry name" value="OMPR_PHOB"/>
    <property type="match status" value="1"/>
</dbReference>
<keyword evidence="4 6" id="KW-0238">DNA-binding</keyword>
<dbReference type="InterPro" id="IPR027417">
    <property type="entry name" value="P-loop_NTPase"/>
</dbReference>
<feature type="region of interest" description="Disordered" evidence="7">
    <location>
        <begin position="334"/>
        <end position="404"/>
    </location>
</feature>
<dbReference type="AlphaFoldDB" id="L7FB47"/>
<comment type="similarity">
    <text evidence="1">Belongs to the AfsR/DnrI/RedD regulatory family.</text>
</comment>
<dbReference type="GeneID" id="97399989"/>
<dbReference type="GO" id="GO:0003677">
    <property type="term" value="F:DNA binding"/>
    <property type="evidence" value="ECO:0007669"/>
    <property type="project" value="UniProtKB-UniRule"/>
</dbReference>
<keyword evidence="2" id="KW-0902">Two-component regulatory system</keyword>
<dbReference type="CDD" id="cd15831">
    <property type="entry name" value="BTAD"/>
    <property type="match status" value="1"/>
</dbReference>
<dbReference type="SMART" id="SM00382">
    <property type="entry name" value="AAA"/>
    <property type="match status" value="1"/>
</dbReference>
<gene>
    <name evidence="9" type="ORF">STRTUCAR8_04921</name>
</gene>
<evidence type="ECO:0000256" key="7">
    <source>
        <dbReference type="SAM" id="MobiDB-lite"/>
    </source>
</evidence>
<dbReference type="Gene3D" id="1.25.40.10">
    <property type="entry name" value="Tetratricopeptide repeat domain"/>
    <property type="match status" value="1"/>
</dbReference>
<dbReference type="Gene3D" id="3.40.50.300">
    <property type="entry name" value="P-loop containing nucleotide triphosphate hydrolases"/>
    <property type="match status" value="1"/>
</dbReference>
<dbReference type="InterPro" id="IPR001867">
    <property type="entry name" value="OmpR/PhoB-type_DNA-bd"/>
</dbReference>
<feature type="region of interest" description="Disordered" evidence="7">
    <location>
        <begin position="268"/>
        <end position="315"/>
    </location>
</feature>
<dbReference type="Pfam" id="PF03704">
    <property type="entry name" value="BTAD"/>
    <property type="match status" value="1"/>
</dbReference>
<name>L7FB47_STRT8</name>
<dbReference type="Pfam" id="PF00486">
    <property type="entry name" value="Trans_reg_C"/>
    <property type="match status" value="1"/>
</dbReference>